<feature type="compositionally biased region" description="Acidic residues" evidence="5">
    <location>
        <begin position="768"/>
        <end position="778"/>
    </location>
</feature>
<feature type="domain" description="STAS" evidence="7">
    <location>
        <begin position="589"/>
        <end position="749"/>
    </location>
</feature>
<evidence type="ECO:0000256" key="2">
    <source>
        <dbReference type="ARBA" id="ARBA00022692"/>
    </source>
</evidence>
<feature type="transmembrane region" description="Helical" evidence="6">
    <location>
        <begin position="499"/>
        <end position="517"/>
    </location>
</feature>
<dbReference type="InterPro" id="IPR036513">
    <property type="entry name" value="STAS_dom_sf"/>
</dbReference>
<dbReference type="InterPro" id="IPR011547">
    <property type="entry name" value="SLC26A/SulP_dom"/>
</dbReference>
<evidence type="ECO:0000313" key="9">
    <source>
        <dbReference type="Proteomes" id="UP000662931"/>
    </source>
</evidence>
<keyword evidence="4 6" id="KW-0472">Membrane</keyword>
<feature type="transmembrane region" description="Helical" evidence="6">
    <location>
        <begin position="94"/>
        <end position="114"/>
    </location>
</feature>
<dbReference type="InterPro" id="IPR001902">
    <property type="entry name" value="SLC26A/SulP_fam"/>
</dbReference>
<evidence type="ECO:0000313" key="8">
    <source>
        <dbReference type="EMBL" id="QPG74995.1"/>
    </source>
</evidence>
<comment type="subcellular location">
    <subcellularLocation>
        <location evidence="1">Membrane</location>
        <topology evidence="1">Multi-pass membrane protein</topology>
    </subcellularLocation>
</comment>
<sequence length="831" mass="92333">MKTSEKSEAREIINERYSTYDTSSGSDSLLPTYDSITENFEEGLEVQGYHEDLIGVKEYARNIIRHPGRKVVNYLHSLFPIVDWIAYYPFKPSWIYSDFVAGLTVAIVLVPQGMSYAQLAQLSPEYGLYSSFVGLMIYAFFATSKDVSIGPVAVMSLEVGKIIIRVQNKYGDAYTASEIATTLALLCGAITLGIGLLRIGFLIELIPLPAILAFMTGSAFNIMVGQIPGLMGFNKAVNTRQASYKVVINILKNLHKTKVDAAFGLVCLFILYAWRYLAALLYKHHPKNKLFFYLQHIRAAVVIIFATLISYLIIKSYPSGEKPPFSIIGVIKSGLGDVALFRPPAGLARDLTSELPVATIVLVLEHISISKSFGRLNDYQINPNQEFIAIGVTNLIGTFFHAYPATGSFSRTALKSKCGVRTPFAGIFGGSCVLLSIYCFTSAFYYIPKAALCAIIIHAVSDLMTPWRVTWNLLKVSPIDCGIFVVGVFVAVFSAIENGIYFAIAAAAAHVLWNLCITNGVFLGRIKVTEAVNPIIRRKGQPSSSSNDPSSVQIVSHYKWIPLPNYAENPSKVHIRYINNRLNVESPPPGVVVYRLSESFIYPNCARQADTILNEIKTKSKDCRLNREATWNNPGVLEVKNPFRGSITAIKQVAGRITSKAKREQYRIEQEEKGITDETTLRFNPDDHRPELKVLHLDFSQVSSIDTTSIQALIDLKKAITLHSGYDFEIHFSGIVNPWVIRGLVNAGFGGQSDQGRTTSSSPRETVPDEESQPDTDEPMSLIEIANKPQADVNKRRYLDVGIEEGKLKAIYDNRHPHFHFDIPSYSEFDL</sequence>
<dbReference type="Proteomes" id="UP000662931">
    <property type="component" value="Chromosome 2"/>
</dbReference>
<feature type="transmembrane region" description="Helical" evidence="6">
    <location>
        <begin position="71"/>
        <end position="88"/>
    </location>
</feature>
<dbReference type="RefSeq" id="XP_038778560.1">
    <property type="nucleotide sequence ID" value="XM_038922632.1"/>
</dbReference>
<dbReference type="GO" id="GO:0055085">
    <property type="term" value="P:transmembrane transport"/>
    <property type="evidence" value="ECO:0007669"/>
    <property type="project" value="InterPro"/>
</dbReference>
<accession>A0A875S3P3</accession>
<reference evidence="8" key="1">
    <citation type="submission" date="2020-10" db="EMBL/GenBank/DDBJ databases">
        <authorList>
            <person name="Roach M.J.R."/>
        </authorList>
    </citation>
    <scope>NUCLEOTIDE SEQUENCE</scope>
    <source>
        <strain evidence="8">CBS 1945</strain>
    </source>
</reference>
<feature type="transmembrane region" description="Helical" evidence="6">
    <location>
        <begin position="179"/>
        <end position="199"/>
    </location>
</feature>
<feature type="transmembrane region" description="Helical" evidence="6">
    <location>
        <begin position="387"/>
        <end position="406"/>
    </location>
</feature>
<feature type="transmembrane region" description="Helical" evidence="6">
    <location>
        <begin position="290"/>
        <end position="314"/>
    </location>
</feature>
<protein>
    <recommendedName>
        <fullName evidence="7">STAS domain-containing protein</fullName>
    </recommendedName>
</protein>
<name>A0A875S3P3_EENNA</name>
<feature type="region of interest" description="Disordered" evidence="5">
    <location>
        <begin position="750"/>
        <end position="779"/>
    </location>
</feature>
<dbReference type="PANTHER" id="PTHR11814">
    <property type="entry name" value="SULFATE TRANSPORTER"/>
    <property type="match status" value="1"/>
</dbReference>
<dbReference type="CDD" id="cd07042">
    <property type="entry name" value="STAS_SulP_like_sulfate_transporter"/>
    <property type="match status" value="1"/>
</dbReference>
<dbReference type="KEGG" id="bnn:FOA43_002335"/>
<dbReference type="Gene3D" id="3.30.750.24">
    <property type="entry name" value="STAS domain"/>
    <property type="match status" value="1"/>
</dbReference>
<keyword evidence="2 6" id="KW-0812">Transmembrane</keyword>
<dbReference type="GeneID" id="62195736"/>
<dbReference type="OrthoDB" id="288203at2759"/>
<evidence type="ECO:0000256" key="3">
    <source>
        <dbReference type="ARBA" id="ARBA00022989"/>
    </source>
</evidence>
<feature type="transmembrane region" description="Helical" evidence="6">
    <location>
        <begin position="126"/>
        <end position="143"/>
    </location>
</feature>
<dbReference type="GO" id="GO:0016020">
    <property type="term" value="C:membrane"/>
    <property type="evidence" value="ECO:0007669"/>
    <property type="project" value="UniProtKB-SubCell"/>
</dbReference>
<evidence type="ECO:0000256" key="5">
    <source>
        <dbReference type="SAM" id="MobiDB-lite"/>
    </source>
</evidence>
<feature type="compositionally biased region" description="Polar residues" evidence="5">
    <location>
        <begin position="754"/>
        <end position="764"/>
    </location>
</feature>
<dbReference type="Pfam" id="PF01740">
    <property type="entry name" value="STAS"/>
    <property type="match status" value="1"/>
</dbReference>
<evidence type="ECO:0000256" key="4">
    <source>
        <dbReference type="ARBA" id="ARBA00023136"/>
    </source>
</evidence>
<keyword evidence="9" id="KW-1185">Reference proteome</keyword>
<evidence type="ECO:0000256" key="1">
    <source>
        <dbReference type="ARBA" id="ARBA00004141"/>
    </source>
</evidence>
<dbReference type="SUPFAM" id="SSF52091">
    <property type="entry name" value="SpoIIaa-like"/>
    <property type="match status" value="1"/>
</dbReference>
<evidence type="ECO:0000256" key="6">
    <source>
        <dbReference type="SAM" id="Phobius"/>
    </source>
</evidence>
<organism evidence="8 9">
    <name type="scientific">Eeniella nana</name>
    <name type="common">Yeast</name>
    <name type="synonym">Brettanomyces nanus</name>
    <dbReference type="NCBI Taxonomy" id="13502"/>
    <lineage>
        <taxon>Eukaryota</taxon>
        <taxon>Fungi</taxon>
        <taxon>Dikarya</taxon>
        <taxon>Ascomycota</taxon>
        <taxon>Saccharomycotina</taxon>
        <taxon>Pichiomycetes</taxon>
        <taxon>Pichiales</taxon>
        <taxon>Pichiaceae</taxon>
        <taxon>Brettanomyces</taxon>
    </lineage>
</organism>
<dbReference type="PROSITE" id="PS50801">
    <property type="entry name" value="STAS"/>
    <property type="match status" value="1"/>
</dbReference>
<gene>
    <name evidence="8" type="ORF">FOA43_002335</name>
</gene>
<feature type="transmembrane region" description="Helical" evidence="6">
    <location>
        <begin position="261"/>
        <end position="278"/>
    </location>
</feature>
<feature type="transmembrane region" description="Helical" evidence="6">
    <location>
        <begin position="206"/>
        <end position="224"/>
    </location>
</feature>
<dbReference type="AlphaFoldDB" id="A0A875S3P3"/>
<feature type="transmembrane region" description="Helical" evidence="6">
    <location>
        <begin position="473"/>
        <end position="493"/>
    </location>
</feature>
<dbReference type="NCBIfam" id="TIGR00815">
    <property type="entry name" value="sulP"/>
    <property type="match status" value="1"/>
</dbReference>
<evidence type="ECO:0000259" key="7">
    <source>
        <dbReference type="PROSITE" id="PS50801"/>
    </source>
</evidence>
<proteinExistence type="predicted"/>
<dbReference type="Pfam" id="PF00916">
    <property type="entry name" value="Sulfate_transp"/>
    <property type="match status" value="1"/>
</dbReference>
<feature type="transmembrane region" description="Helical" evidence="6">
    <location>
        <begin position="418"/>
        <end position="437"/>
    </location>
</feature>
<dbReference type="EMBL" id="CP064813">
    <property type="protein sequence ID" value="QPG74995.1"/>
    <property type="molecule type" value="Genomic_DNA"/>
</dbReference>
<dbReference type="InterPro" id="IPR002645">
    <property type="entry name" value="STAS_dom"/>
</dbReference>
<keyword evidence="3 6" id="KW-1133">Transmembrane helix</keyword>